<dbReference type="InterPro" id="IPR036873">
    <property type="entry name" value="Rhodanese-like_dom_sf"/>
</dbReference>
<dbReference type="SMART" id="SM00450">
    <property type="entry name" value="RHOD"/>
    <property type="match status" value="1"/>
</dbReference>
<dbReference type="InterPro" id="IPR050229">
    <property type="entry name" value="GlpE_sulfurtransferase"/>
</dbReference>
<dbReference type="CDD" id="cd00158">
    <property type="entry name" value="RHOD"/>
    <property type="match status" value="1"/>
</dbReference>
<dbReference type="RefSeq" id="WP_075763594.1">
    <property type="nucleotide sequence ID" value="NZ_MJIL01000067.1"/>
</dbReference>
<dbReference type="STRING" id="1903952.BIT28_23520"/>
<reference evidence="3 4" key="1">
    <citation type="submission" date="2016-09" db="EMBL/GenBank/DDBJ databases">
        <title>Photobacterium proteolyticum sp. nov. a protease producing bacterium isolated from ocean sediments of Laizhou Bay.</title>
        <authorList>
            <person name="Li Y."/>
        </authorList>
    </citation>
    <scope>NUCLEOTIDE SEQUENCE [LARGE SCALE GENOMIC DNA]</scope>
    <source>
        <strain evidence="3 4">13-12</strain>
    </source>
</reference>
<keyword evidence="3" id="KW-0808">Transferase</keyword>
<comment type="caution">
    <text evidence="3">The sequence shown here is derived from an EMBL/GenBank/DDBJ whole genome shotgun (WGS) entry which is preliminary data.</text>
</comment>
<evidence type="ECO:0000256" key="1">
    <source>
        <dbReference type="SAM" id="SignalP"/>
    </source>
</evidence>
<dbReference type="Gene3D" id="3.40.250.10">
    <property type="entry name" value="Rhodanese-like domain"/>
    <property type="match status" value="1"/>
</dbReference>
<gene>
    <name evidence="3" type="ORF">BIT28_23520</name>
</gene>
<dbReference type="PANTHER" id="PTHR43031">
    <property type="entry name" value="FAD-DEPENDENT OXIDOREDUCTASE"/>
    <property type="match status" value="1"/>
</dbReference>
<dbReference type="EMBL" id="MJIL01000067">
    <property type="protein sequence ID" value="OLQ77443.1"/>
    <property type="molecule type" value="Genomic_DNA"/>
</dbReference>
<feature type="chain" id="PRO_5012593264" evidence="1">
    <location>
        <begin position="22"/>
        <end position="120"/>
    </location>
</feature>
<accession>A0A1Q9GS13</accession>
<dbReference type="PANTHER" id="PTHR43031:SF1">
    <property type="entry name" value="PYRIDINE NUCLEOTIDE-DISULPHIDE OXIDOREDUCTASE"/>
    <property type="match status" value="1"/>
</dbReference>
<evidence type="ECO:0000313" key="4">
    <source>
        <dbReference type="Proteomes" id="UP000186905"/>
    </source>
</evidence>
<sequence>MLSKIRQLILFTLLLASPVQAEVVTPEQFWQLHQERNPLIVDVRTNEEFIAGHLPKSINIPFNEIDRLVTIAKDKTQPIFLYCRSGRRSGIAEEVLTQLGYQYIYNGESYEALHEAMPRP</sequence>
<keyword evidence="1" id="KW-0732">Signal</keyword>
<evidence type="ECO:0000313" key="3">
    <source>
        <dbReference type="EMBL" id="OLQ77443.1"/>
    </source>
</evidence>
<evidence type="ECO:0000259" key="2">
    <source>
        <dbReference type="PROSITE" id="PS50206"/>
    </source>
</evidence>
<protein>
    <submittedName>
        <fullName evidence="3">Sulfurtransferase</fullName>
    </submittedName>
</protein>
<proteinExistence type="predicted"/>
<dbReference type="Proteomes" id="UP000186905">
    <property type="component" value="Unassembled WGS sequence"/>
</dbReference>
<dbReference type="OrthoDB" id="9814704at2"/>
<dbReference type="GO" id="GO:0016740">
    <property type="term" value="F:transferase activity"/>
    <property type="evidence" value="ECO:0007669"/>
    <property type="project" value="UniProtKB-KW"/>
</dbReference>
<keyword evidence="4" id="KW-1185">Reference proteome</keyword>
<dbReference type="Pfam" id="PF00581">
    <property type="entry name" value="Rhodanese"/>
    <property type="match status" value="1"/>
</dbReference>
<organism evidence="3 4">
    <name type="scientific">Photobacterium proteolyticum</name>
    <dbReference type="NCBI Taxonomy" id="1903952"/>
    <lineage>
        <taxon>Bacteria</taxon>
        <taxon>Pseudomonadati</taxon>
        <taxon>Pseudomonadota</taxon>
        <taxon>Gammaproteobacteria</taxon>
        <taxon>Vibrionales</taxon>
        <taxon>Vibrionaceae</taxon>
        <taxon>Photobacterium</taxon>
    </lineage>
</organism>
<feature type="domain" description="Rhodanese" evidence="2">
    <location>
        <begin position="34"/>
        <end position="118"/>
    </location>
</feature>
<dbReference type="SUPFAM" id="SSF52821">
    <property type="entry name" value="Rhodanese/Cell cycle control phosphatase"/>
    <property type="match status" value="1"/>
</dbReference>
<dbReference type="AlphaFoldDB" id="A0A1Q9GS13"/>
<dbReference type="InterPro" id="IPR001763">
    <property type="entry name" value="Rhodanese-like_dom"/>
</dbReference>
<name>A0A1Q9GS13_9GAMM</name>
<dbReference type="PROSITE" id="PS50206">
    <property type="entry name" value="RHODANESE_3"/>
    <property type="match status" value="1"/>
</dbReference>
<feature type="signal peptide" evidence="1">
    <location>
        <begin position="1"/>
        <end position="21"/>
    </location>
</feature>